<dbReference type="PROSITE" id="PS00740">
    <property type="entry name" value="MAM_1"/>
    <property type="match status" value="1"/>
</dbReference>
<dbReference type="FunFam" id="2.60.120.200:FF:000042">
    <property type="entry name" value="Neuropilin"/>
    <property type="match status" value="1"/>
</dbReference>
<dbReference type="InterPro" id="IPR000998">
    <property type="entry name" value="MAM_dom"/>
</dbReference>
<evidence type="ECO:0000259" key="2">
    <source>
        <dbReference type="PROSITE" id="PS50060"/>
    </source>
</evidence>
<dbReference type="EMBL" id="SOYY01000010">
    <property type="protein sequence ID" value="KAA0716192.1"/>
    <property type="molecule type" value="Genomic_DNA"/>
</dbReference>
<dbReference type="PANTHER" id="PTHR23282">
    <property type="entry name" value="APICAL ENDOSOMAL GLYCOPROTEIN PRECURSOR"/>
    <property type="match status" value="1"/>
</dbReference>
<organism evidence="3 4">
    <name type="scientific">Triplophysa tibetana</name>
    <dbReference type="NCBI Taxonomy" id="1572043"/>
    <lineage>
        <taxon>Eukaryota</taxon>
        <taxon>Metazoa</taxon>
        <taxon>Chordata</taxon>
        <taxon>Craniata</taxon>
        <taxon>Vertebrata</taxon>
        <taxon>Euteleostomi</taxon>
        <taxon>Actinopterygii</taxon>
        <taxon>Neopterygii</taxon>
        <taxon>Teleostei</taxon>
        <taxon>Ostariophysi</taxon>
        <taxon>Cypriniformes</taxon>
        <taxon>Nemacheilidae</taxon>
        <taxon>Triplophysa</taxon>
    </lineage>
</organism>
<sequence length="313" mass="34587">MFFLESTTVPATPTLLLQEETSTAHRTAAPTSFSSLGGLCDFEKSMCGWTHDSMSDLKWSHYSSSSPNFDQTLGSDNFGDFLYVEAGHKSEPQRARLVSPVVGPERRPVCLLFYYQLQGEGLDSLRVLVRDDEQEEAPLWMLKGDQGLMWREGRTILPESPKEYQVVFEGFFDSGSRGHIWVDNIHMSTSTELEQCTQPFSAFPPEMTGEALPGWSDPTVDTTVSLQPMPTYWYYVIAGGGALFLMGCVALVMVLCCHRYHLAAKKSQPSVSFKSTYTGTGQYVGNGTGAVAGSGVEPMLTIRLEKEEPSSHC</sequence>
<feature type="transmembrane region" description="Helical" evidence="1">
    <location>
        <begin position="232"/>
        <end position="257"/>
    </location>
</feature>
<gene>
    <name evidence="3" type="ORF">E1301_Tti023838</name>
</gene>
<name>A0A5A9P312_9TELE</name>
<comment type="caution">
    <text evidence="3">The sequence shown here is derived from an EMBL/GenBank/DDBJ whole genome shotgun (WGS) entry which is preliminary data.</text>
</comment>
<keyword evidence="1" id="KW-0472">Membrane</keyword>
<accession>A0A5A9P312</accession>
<evidence type="ECO:0000256" key="1">
    <source>
        <dbReference type="SAM" id="Phobius"/>
    </source>
</evidence>
<evidence type="ECO:0000313" key="4">
    <source>
        <dbReference type="Proteomes" id="UP000324632"/>
    </source>
</evidence>
<dbReference type="AlphaFoldDB" id="A0A5A9P312"/>
<dbReference type="InterPro" id="IPR013320">
    <property type="entry name" value="ConA-like_dom_sf"/>
</dbReference>
<keyword evidence="4" id="KW-1185">Reference proteome</keyword>
<reference evidence="3 4" key="1">
    <citation type="journal article" date="2019" name="Mol. Ecol. Resour.">
        <title>Chromosome-level genome assembly of Triplophysa tibetana, a fish adapted to the harsh high-altitude environment of the Tibetan Plateau.</title>
        <authorList>
            <person name="Yang X."/>
            <person name="Liu H."/>
            <person name="Ma Z."/>
            <person name="Zou Y."/>
            <person name="Zou M."/>
            <person name="Mao Y."/>
            <person name="Li X."/>
            <person name="Wang H."/>
            <person name="Chen T."/>
            <person name="Wang W."/>
            <person name="Yang R."/>
        </authorList>
    </citation>
    <scope>NUCLEOTIDE SEQUENCE [LARGE SCALE GENOMIC DNA]</scope>
    <source>
        <strain evidence="3">TTIB1903HZAU</strain>
        <tissue evidence="3">Muscle</tissue>
    </source>
</reference>
<protein>
    <recommendedName>
        <fullName evidence="2">MAM domain-containing protein</fullName>
    </recommendedName>
</protein>
<evidence type="ECO:0000313" key="3">
    <source>
        <dbReference type="EMBL" id="KAA0716192.1"/>
    </source>
</evidence>
<dbReference type="Proteomes" id="UP000324632">
    <property type="component" value="Chromosome 10"/>
</dbReference>
<dbReference type="GO" id="GO:0016020">
    <property type="term" value="C:membrane"/>
    <property type="evidence" value="ECO:0007669"/>
    <property type="project" value="InterPro"/>
</dbReference>
<dbReference type="Pfam" id="PF00629">
    <property type="entry name" value="MAM"/>
    <property type="match status" value="1"/>
</dbReference>
<dbReference type="Gene3D" id="2.60.120.200">
    <property type="match status" value="1"/>
</dbReference>
<proteinExistence type="predicted"/>
<dbReference type="CDD" id="cd06263">
    <property type="entry name" value="MAM"/>
    <property type="match status" value="1"/>
</dbReference>
<feature type="domain" description="MAM" evidence="2">
    <location>
        <begin position="38"/>
        <end position="198"/>
    </location>
</feature>
<dbReference type="SUPFAM" id="SSF49899">
    <property type="entry name" value="Concanavalin A-like lectins/glucanases"/>
    <property type="match status" value="1"/>
</dbReference>
<dbReference type="SMART" id="SM00137">
    <property type="entry name" value="MAM"/>
    <property type="match status" value="1"/>
</dbReference>
<dbReference type="InterPro" id="IPR051560">
    <property type="entry name" value="MAM_domain-containing"/>
</dbReference>
<keyword evidence="1" id="KW-0812">Transmembrane</keyword>
<keyword evidence="1" id="KW-1133">Transmembrane helix</keyword>
<dbReference type="PANTHER" id="PTHR23282:SF101">
    <property type="entry name" value="MAM DOMAIN-CONTAINING PROTEIN"/>
    <property type="match status" value="1"/>
</dbReference>
<dbReference type="PRINTS" id="PR00020">
    <property type="entry name" value="MAMDOMAIN"/>
</dbReference>
<dbReference type="PROSITE" id="PS50060">
    <property type="entry name" value="MAM_2"/>
    <property type="match status" value="1"/>
</dbReference>